<dbReference type="EnsemblMetazoa" id="HelroT163899">
    <property type="protein sequence ID" value="HelroP163899"/>
    <property type="gene ID" value="HelroG163899"/>
</dbReference>
<gene>
    <name evidence="3" type="primary">20200264</name>
    <name evidence="2" type="ORF">HELRODRAFT_163899</name>
</gene>
<dbReference type="InParanoid" id="T1EUL4"/>
<organism evidence="3 4">
    <name type="scientific">Helobdella robusta</name>
    <name type="common">Californian leech</name>
    <dbReference type="NCBI Taxonomy" id="6412"/>
    <lineage>
        <taxon>Eukaryota</taxon>
        <taxon>Metazoa</taxon>
        <taxon>Spiralia</taxon>
        <taxon>Lophotrochozoa</taxon>
        <taxon>Annelida</taxon>
        <taxon>Clitellata</taxon>
        <taxon>Hirudinea</taxon>
        <taxon>Rhynchobdellida</taxon>
        <taxon>Glossiphoniidae</taxon>
        <taxon>Helobdella</taxon>
    </lineage>
</organism>
<feature type="compositionally biased region" description="Basic and acidic residues" evidence="1">
    <location>
        <begin position="174"/>
        <end position="184"/>
    </location>
</feature>
<feature type="compositionally biased region" description="Basic and acidic residues" evidence="1">
    <location>
        <begin position="149"/>
        <end position="160"/>
    </location>
</feature>
<accession>T1EUL4</accession>
<dbReference type="AlphaFoldDB" id="T1EUL4"/>
<dbReference type="RefSeq" id="XP_009025884.1">
    <property type="nucleotide sequence ID" value="XM_009027636.1"/>
</dbReference>
<name>T1EUL4_HELRO</name>
<feature type="region of interest" description="Disordered" evidence="1">
    <location>
        <begin position="1"/>
        <end position="29"/>
    </location>
</feature>
<dbReference type="KEGG" id="hro:HELRODRAFT_163899"/>
<reference evidence="2 4" key="2">
    <citation type="journal article" date="2013" name="Nature">
        <title>Insights into bilaterian evolution from three spiralian genomes.</title>
        <authorList>
            <person name="Simakov O."/>
            <person name="Marletaz F."/>
            <person name="Cho S.J."/>
            <person name="Edsinger-Gonzales E."/>
            <person name="Havlak P."/>
            <person name="Hellsten U."/>
            <person name="Kuo D.H."/>
            <person name="Larsson T."/>
            <person name="Lv J."/>
            <person name="Arendt D."/>
            <person name="Savage R."/>
            <person name="Osoegawa K."/>
            <person name="de Jong P."/>
            <person name="Grimwood J."/>
            <person name="Chapman J.A."/>
            <person name="Shapiro H."/>
            <person name="Aerts A."/>
            <person name="Otillar R.P."/>
            <person name="Terry A.Y."/>
            <person name="Boore J.L."/>
            <person name="Grigoriev I.V."/>
            <person name="Lindberg D.R."/>
            <person name="Seaver E.C."/>
            <person name="Weisblat D.A."/>
            <person name="Putnam N.H."/>
            <person name="Rokhsar D.S."/>
        </authorList>
    </citation>
    <scope>NUCLEOTIDE SEQUENCE</scope>
</reference>
<feature type="compositionally biased region" description="Acidic residues" evidence="1">
    <location>
        <begin position="370"/>
        <end position="384"/>
    </location>
</feature>
<reference evidence="4" key="1">
    <citation type="submission" date="2012-12" db="EMBL/GenBank/DDBJ databases">
        <authorList>
            <person name="Hellsten U."/>
            <person name="Grimwood J."/>
            <person name="Chapman J.A."/>
            <person name="Shapiro H."/>
            <person name="Aerts A."/>
            <person name="Otillar R.P."/>
            <person name="Terry A.Y."/>
            <person name="Boore J.L."/>
            <person name="Simakov O."/>
            <person name="Marletaz F."/>
            <person name="Cho S.-J."/>
            <person name="Edsinger-Gonzales E."/>
            <person name="Havlak P."/>
            <person name="Kuo D.-H."/>
            <person name="Larsson T."/>
            <person name="Lv J."/>
            <person name="Arendt D."/>
            <person name="Savage R."/>
            <person name="Osoegawa K."/>
            <person name="de Jong P."/>
            <person name="Lindberg D.R."/>
            <person name="Seaver E.C."/>
            <person name="Weisblat D.A."/>
            <person name="Putnam N.H."/>
            <person name="Grigoriev I.V."/>
            <person name="Rokhsar D.S."/>
        </authorList>
    </citation>
    <scope>NUCLEOTIDE SEQUENCE</scope>
</reference>
<feature type="region of interest" description="Disordered" evidence="1">
    <location>
        <begin position="84"/>
        <end position="133"/>
    </location>
</feature>
<dbReference type="CTD" id="20200264"/>
<evidence type="ECO:0000313" key="2">
    <source>
        <dbReference type="EMBL" id="ESN96776.1"/>
    </source>
</evidence>
<dbReference type="EMBL" id="KB097495">
    <property type="protein sequence ID" value="ESN96776.1"/>
    <property type="molecule type" value="Genomic_DNA"/>
</dbReference>
<evidence type="ECO:0000313" key="3">
    <source>
        <dbReference type="EnsemblMetazoa" id="HelroP163899"/>
    </source>
</evidence>
<feature type="compositionally biased region" description="Basic and acidic residues" evidence="1">
    <location>
        <begin position="535"/>
        <end position="544"/>
    </location>
</feature>
<feature type="compositionally biased region" description="Basic and acidic residues" evidence="1">
    <location>
        <begin position="553"/>
        <end position="564"/>
    </location>
</feature>
<dbReference type="HOGENOM" id="CLU_405606_0_0_1"/>
<feature type="region of interest" description="Disordered" evidence="1">
    <location>
        <begin position="535"/>
        <end position="564"/>
    </location>
</feature>
<dbReference type="Proteomes" id="UP000015101">
    <property type="component" value="Unassembled WGS sequence"/>
</dbReference>
<dbReference type="GeneID" id="20200264"/>
<feature type="compositionally biased region" description="Acidic residues" evidence="1">
    <location>
        <begin position="201"/>
        <end position="210"/>
    </location>
</feature>
<reference evidence="3" key="3">
    <citation type="submission" date="2015-06" db="UniProtKB">
        <authorList>
            <consortium name="EnsemblMetazoa"/>
        </authorList>
    </citation>
    <scope>IDENTIFICATION</scope>
</reference>
<dbReference type="Gene3D" id="1.25.40.20">
    <property type="entry name" value="Ankyrin repeat-containing domain"/>
    <property type="match status" value="1"/>
</dbReference>
<feature type="region of interest" description="Disordered" evidence="1">
    <location>
        <begin position="267"/>
        <end position="294"/>
    </location>
</feature>
<feature type="compositionally biased region" description="Basic and acidic residues" evidence="1">
    <location>
        <begin position="111"/>
        <end position="126"/>
    </location>
</feature>
<feature type="region of interest" description="Disordered" evidence="1">
    <location>
        <begin position="149"/>
        <end position="210"/>
    </location>
</feature>
<feature type="region of interest" description="Disordered" evidence="1">
    <location>
        <begin position="368"/>
        <end position="398"/>
    </location>
</feature>
<sequence length="678" mass="75108">MYSGVKEAGRSVRSSSTRRDSNHSRVPGEVSAVIPEEFLAETKRVTRSKIQPINVKIKTFKVPTSNISKDKLKKTLDFKGLCNVDDDDDDNIQESKSKVASNISKKHGRKGNGDTTRKIKKSENRKTKSKTSKCVEHVNDDFITERSDVVVEEGEGRGGSDAEDEIGSSLVPTFREESISDRDPQQQQQQQQHTNVHACYDDDGEDDGDGDDIVVPIAAATINNVDKNINTKVKRSEEALKHLDETLESVVHGSILWYEEHFASDDSADSSISIDDNDDDHHEDNCANDANGNSSELLQKDVSRKEITENIKMYNAENSEDLVQADDKFKKQQKKSSNKRKHFQTGWTSFLEGGSKKLKTKLEKFKDACVSDDDDEGDEGEDAEEQQKSNFQDNESCGHDVMCMNNAEGDEVVETNTVGGNVDMVNEDRSSVITPSLSATTLSVISSSSSSSLASTLSSSVSDLKVTLLEIPNDAKMERESASADVICAKAEDDKLEVSNTESSVKPMDDEAKMSLARRVSQAIMKSSHLTHKNLDNEDLKITKSESQGNSHSKVERSVKSKSDERKSMFMMKLLEENDIKEKIQKQILFPDDLTNAVEANDIAKVKFLLTTLGQFPNKDITGSNLVWSAVKNGYNTMLSVLAMKNANLELKNKDGLTPLLYAAEKVSTLVWMDDEAD</sequence>
<dbReference type="InterPro" id="IPR036770">
    <property type="entry name" value="Ankyrin_rpt-contain_sf"/>
</dbReference>
<evidence type="ECO:0000313" key="4">
    <source>
        <dbReference type="Proteomes" id="UP000015101"/>
    </source>
</evidence>
<proteinExistence type="predicted"/>
<protein>
    <submittedName>
        <fullName evidence="2 3">Uncharacterized protein</fullName>
    </submittedName>
</protein>
<dbReference type="EMBL" id="AMQM01001488">
    <property type="status" value="NOT_ANNOTATED_CDS"/>
    <property type="molecule type" value="Genomic_DNA"/>
</dbReference>
<dbReference type="SUPFAM" id="SSF48403">
    <property type="entry name" value="Ankyrin repeat"/>
    <property type="match status" value="1"/>
</dbReference>
<evidence type="ECO:0000256" key="1">
    <source>
        <dbReference type="SAM" id="MobiDB-lite"/>
    </source>
</evidence>
<keyword evidence="4" id="KW-1185">Reference proteome</keyword>